<accession>A0A346PFQ2</accession>
<feature type="transmembrane region" description="Helical" evidence="1">
    <location>
        <begin position="17"/>
        <end position="36"/>
    </location>
</feature>
<dbReference type="GeneID" id="37642095"/>
<evidence type="ECO:0000313" key="2">
    <source>
        <dbReference type="EMBL" id="AXR78347.1"/>
    </source>
</evidence>
<dbReference type="KEGG" id="nag:AArcMg_1612"/>
<feature type="transmembrane region" description="Helical" evidence="1">
    <location>
        <begin position="48"/>
        <end position="70"/>
    </location>
</feature>
<dbReference type="Proteomes" id="UP000258707">
    <property type="component" value="Chromosome"/>
</dbReference>
<keyword evidence="4" id="KW-1185">Reference proteome</keyword>
<name>A0A346PQ29_9EURY</name>
<dbReference type="OrthoDB" id="157322at2157"/>
<dbReference type="AlphaFoldDB" id="A0A346PQ29"/>
<dbReference type="EMBL" id="CP024047">
    <property type="protein sequence ID" value="AXR78347.1"/>
    <property type="molecule type" value="Genomic_DNA"/>
</dbReference>
<protein>
    <submittedName>
        <fullName evidence="3">Uncharacterized protein</fullName>
    </submittedName>
</protein>
<organism evidence="3 4">
    <name type="scientific">Natrarchaeobaculum sulfurireducens</name>
    <dbReference type="NCBI Taxonomy" id="2044521"/>
    <lineage>
        <taxon>Archaea</taxon>
        <taxon>Methanobacteriati</taxon>
        <taxon>Methanobacteriota</taxon>
        <taxon>Stenosarchaea group</taxon>
        <taxon>Halobacteria</taxon>
        <taxon>Halobacteriales</taxon>
        <taxon>Natrialbaceae</taxon>
        <taxon>Natrarchaeobaculum</taxon>
    </lineage>
</organism>
<dbReference type="RefSeq" id="WP_117364428.1">
    <property type="nucleotide sequence ID" value="NZ_CP024047.1"/>
</dbReference>
<evidence type="ECO:0000313" key="5">
    <source>
        <dbReference type="Proteomes" id="UP000258707"/>
    </source>
</evidence>
<gene>
    <name evidence="2" type="ORF">AArc1_2029</name>
    <name evidence="3" type="ORF">AArcMg_1612</name>
</gene>
<proteinExistence type="predicted"/>
<reference evidence="4" key="2">
    <citation type="submission" date="2018-02" db="EMBL/GenBank/DDBJ databases">
        <title>Phenotypic and genomic properties of facultatively anaerobic sulfur-reducing natronoarchaea from hypersaline soda lakes.</title>
        <authorList>
            <person name="Sorokin D.Y."/>
            <person name="Kublanov I.V."/>
            <person name="Roman P."/>
            <person name="Sinninghe Damste J.S."/>
            <person name="Golyshin P.N."/>
            <person name="Rojo D."/>
            <person name="Ciordia S."/>
            <person name="Mena M.D.C."/>
            <person name="Ferrer M."/>
            <person name="Messina E."/>
            <person name="Smedile F."/>
            <person name="La Spada G."/>
            <person name="La Cono V."/>
            <person name="Yakimov M.M."/>
        </authorList>
    </citation>
    <scope>NUCLEOTIDE SEQUENCE [LARGE SCALE GENOMIC DNA]</scope>
    <source>
        <strain evidence="4">AArc-Mg</strain>
    </source>
</reference>
<keyword evidence="1" id="KW-0472">Membrane</keyword>
<accession>A0A346PQ29</accession>
<reference evidence="3" key="3">
    <citation type="journal article" date="2019" name="Int. J. Syst. Evol. Microbiol.">
        <title>Natronolimnobius sulfurireducens sp. nov. and Halalkaliarchaeum desulfuricum gen. nov., sp. nov., the first sulfur-respiring alkaliphilic haloarchaea from hypersaline alkaline lakes.</title>
        <authorList>
            <person name="Sorokin D.Y."/>
            <person name="Yakimov M."/>
            <person name="Messina E."/>
            <person name="Merkel A.Y."/>
            <person name="Bale N.J."/>
            <person name="Sinninghe Damste J.S."/>
        </authorList>
    </citation>
    <scope>NUCLEOTIDE SEQUENCE</scope>
    <source>
        <strain evidence="3">AArc-Mg</strain>
        <strain evidence="2">AArc1</strain>
    </source>
</reference>
<dbReference type="Proteomes" id="UP000258613">
    <property type="component" value="Chromosome"/>
</dbReference>
<sequence>MAEAGAPEEVPVERRDLIVLALVSVVGGILIAIWTVSPEFSPEFFQAIFVGACLLAFFLFIPIMGTRLFIDDWREK</sequence>
<dbReference type="KEGG" id="nan:AArc1_2029"/>
<keyword evidence="1" id="KW-0812">Transmembrane</keyword>
<evidence type="ECO:0000313" key="3">
    <source>
        <dbReference type="EMBL" id="AXR81624.1"/>
    </source>
</evidence>
<keyword evidence="1" id="KW-1133">Transmembrane helix</keyword>
<evidence type="ECO:0000313" key="4">
    <source>
        <dbReference type="Proteomes" id="UP000258613"/>
    </source>
</evidence>
<dbReference type="EMBL" id="CP027033">
    <property type="protein sequence ID" value="AXR81624.1"/>
    <property type="molecule type" value="Genomic_DNA"/>
</dbReference>
<evidence type="ECO:0000256" key="1">
    <source>
        <dbReference type="SAM" id="Phobius"/>
    </source>
</evidence>
<reference evidence="5" key="1">
    <citation type="submission" date="2017-10" db="EMBL/GenBank/DDBJ databases">
        <title>Phenotypic and genomic properties of facultatively anaerobic sulfur-reducing natronoarchaea from hypersaline soda lakes.</title>
        <authorList>
            <person name="Sorokin D.Y."/>
            <person name="Kublanov I.V."/>
            <person name="Roman P."/>
            <person name="Sinninghe Damste J.S."/>
            <person name="Golyshin P.N."/>
            <person name="Rojo D."/>
            <person name="Ciordia S."/>
            <person name="Mena Md.C."/>
            <person name="Ferrer M."/>
            <person name="Messina E."/>
            <person name="Smedile F."/>
            <person name="La Spada G."/>
            <person name="La Cono V."/>
            <person name="Yakimov M.M."/>
        </authorList>
    </citation>
    <scope>NUCLEOTIDE SEQUENCE [LARGE SCALE GENOMIC DNA]</scope>
    <source>
        <strain evidence="5">AArc1</strain>
    </source>
</reference>